<dbReference type="GO" id="GO:0005351">
    <property type="term" value="F:carbohydrate:proton symporter activity"/>
    <property type="evidence" value="ECO:0007669"/>
    <property type="project" value="TreeGrafter"/>
</dbReference>
<dbReference type="InterPro" id="IPR036259">
    <property type="entry name" value="MFS_trans_sf"/>
</dbReference>
<dbReference type="NCBIfam" id="TIGR00879">
    <property type="entry name" value="SP"/>
    <property type="match status" value="1"/>
</dbReference>
<keyword evidence="5 8" id="KW-1133">Transmembrane helix</keyword>
<evidence type="ECO:0000313" key="11">
    <source>
        <dbReference type="Proteomes" id="UP000800035"/>
    </source>
</evidence>
<evidence type="ECO:0000256" key="7">
    <source>
        <dbReference type="RuleBase" id="RU003346"/>
    </source>
</evidence>
<keyword evidence="6 8" id="KW-0472">Membrane</keyword>
<proteinExistence type="inferred from homology"/>
<feature type="transmembrane region" description="Helical" evidence="8">
    <location>
        <begin position="183"/>
        <end position="202"/>
    </location>
</feature>
<accession>A0A6A5TLT6</accession>
<dbReference type="FunFam" id="1.20.1250.20:FF:000078">
    <property type="entry name" value="MFS maltose transporter, putative"/>
    <property type="match status" value="1"/>
</dbReference>
<feature type="transmembrane region" description="Helical" evidence="8">
    <location>
        <begin position="333"/>
        <end position="355"/>
    </location>
</feature>
<dbReference type="PANTHER" id="PTHR48022:SF10">
    <property type="entry name" value="MAJOR FACILITATOR SUPERFAMILY (MFS) PROFILE DOMAIN-CONTAINING PROTEIN"/>
    <property type="match status" value="1"/>
</dbReference>
<evidence type="ECO:0000256" key="1">
    <source>
        <dbReference type="ARBA" id="ARBA00004141"/>
    </source>
</evidence>
<feature type="transmembrane region" description="Helical" evidence="8">
    <location>
        <begin position="151"/>
        <end position="171"/>
    </location>
</feature>
<keyword evidence="4 8" id="KW-0812">Transmembrane</keyword>
<comment type="subcellular location">
    <subcellularLocation>
        <location evidence="1">Membrane</location>
        <topology evidence="1">Multi-pass membrane protein</topology>
    </subcellularLocation>
</comment>
<feature type="transmembrane region" description="Helical" evidence="8">
    <location>
        <begin position="305"/>
        <end position="326"/>
    </location>
</feature>
<dbReference type="AlphaFoldDB" id="A0A6A5TLT6"/>
<feature type="transmembrane region" description="Helical" evidence="8">
    <location>
        <begin position="61"/>
        <end position="79"/>
    </location>
</feature>
<keyword evidence="3 7" id="KW-0813">Transport</keyword>
<name>A0A6A5TLT6_9PLEO</name>
<dbReference type="InterPro" id="IPR020846">
    <property type="entry name" value="MFS_dom"/>
</dbReference>
<comment type="similarity">
    <text evidence="2 7">Belongs to the major facilitator superfamily. Sugar transporter (TC 2.A.1.1) family.</text>
</comment>
<dbReference type="PRINTS" id="PR00171">
    <property type="entry name" value="SUGRTRNSPORT"/>
</dbReference>
<dbReference type="PANTHER" id="PTHR48022">
    <property type="entry name" value="PLASTIDIC GLUCOSE TRANSPORTER 4"/>
    <property type="match status" value="1"/>
</dbReference>
<organism evidence="10 11">
    <name type="scientific">Byssothecium circinans</name>
    <dbReference type="NCBI Taxonomy" id="147558"/>
    <lineage>
        <taxon>Eukaryota</taxon>
        <taxon>Fungi</taxon>
        <taxon>Dikarya</taxon>
        <taxon>Ascomycota</taxon>
        <taxon>Pezizomycotina</taxon>
        <taxon>Dothideomycetes</taxon>
        <taxon>Pleosporomycetidae</taxon>
        <taxon>Pleosporales</taxon>
        <taxon>Massarineae</taxon>
        <taxon>Massarinaceae</taxon>
        <taxon>Byssothecium</taxon>
    </lineage>
</organism>
<dbReference type="InterPro" id="IPR005828">
    <property type="entry name" value="MFS_sugar_transport-like"/>
</dbReference>
<dbReference type="InterPro" id="IPR050360">
    <property type="entry name" value="MFS_Sugar_Transporters"/>
</dbReference>
<gene>
    <name evidence="10" type="ORF">CC80DRAFT_146852</name>
</gene>
<dbReference type="InterPro" id="IPR005829">
    <property type="entry name" value="Sugar_transporter_CS"/>
</dbReference>
<feature type="transmembrane region" description="Helical" evidence="8">
    <location>
        <begin position="402"/>
        <end position="423"/>
    </location>
</feature>
<keyword evidence="11" id="KW-1185">Reference proteome</keyword>
<evidence type="ECO:0000313" key="10">
    <source>
        <dbReference type="EMBL" id="KAF1953348.1"/>
    </source>
</evidence>
<sequence>MMEYTRSVRKTSQYCLVVGLGAILFGLDQGCISGLFAVPKFIQDFGTFEPSLATHIITANGQTLLFGTLLAGTIIACVVSGPIGSRLGRKAGLYYCIITSIIGPIIQIVSPNVGVACLGRIFSGAGIGFAANFCIMYWAEVTPATYRGMIVMMYQGLINLAQFVGACINEGTHNIPNKWAWRAPLMSMLSAPLVMLAFLPFIPDTPRWFVHRNRIDEAHLAMRKIRGKTWSEDDVTEEIRQVVAMDCIERELEGSSSYWDCFKGSDHRRTRIAILTLVVQQFTGISFISGYGTYFFSVSGISNPFTITVITSVCGLAGSISAFPLVKYFGRRPLLIVGGIASALSMLIFAIVGVALPNSVVAARCLAAFVCTYLFTYGATWGPIPQAIIGEIPSNRLRSRTVSLATSVNWMCTLFIICGSPYLLSPLYINLGTKLGFIFGGCTILGTIWVFFELPETKDRTLEEIDEMFLNRVPARKFSEYVSTGQVGQLNAGKMALDKEEVDEVQRVDHT</sequence>
<evidence type="ECO:0000259" key="9">
    <source>
        <dbReference type="PROSITE" id="PS50850"/>
    </source>
</evidence>
<evidence type="ECO:0000256" key="2">
    <source>
        <dbReference type="ARBA" id="ARBA00010992"/>
    </source>
</evidence>
<feature type="transmembrane region" description="Helical" evidence="8">
    <location>
        <begin position="361"/>
        <end position="381"/>
    </location>
</feature>
<dbReference type="PROSITE" id="PS00217">
    <property type="entry name" value="SUGAR_TRANSPORT_2"/>
    <property type="match status" value="1"/>
</dbReference>
<feature type="transmembrane region" description="Helical" evidence="8">
    <location>
        <begin position="121"/>
        <end position="139"/>
    </location>
</feature>
<feature type="transmembrane region" description="Helical" evidence="8">
    <location>
        <begin position="435"/>
        <end position="452"/>
    </location>
</feature>
<dbReference type="Proteomes" id="UP000800035">
    <property type="component" value="Unassembled WGS sequence"/>
</dbReference>
<dbReference type="Gene3D" id="1.20.1250.20">
    <property type="entry name" value="MFS general substrate transporter like domains"/>
    <property type="match status" value="1"/>
</dbReference>
<dbReference type="OrthoDB" id="6612291at2759"/>
<feature type="transmembrane region" description="Helical" evidence="8">
    <location>
        <begin position="272"/>
        <end position="293"/>
    </location>
</feature>
<dbReference type="InterPro" id="IPR003663">
    <property type="entry name" value="Sugar/inositol_transpt"/>
</dbReference>
<dbReference type="GO" id="GO:0016020">
    <property type="term" value="C:membrane"/>
    <property type="evidence" value="ECO:0007669"/>
    <property type="project" value="UniProtKB-SubCell"/>
</dbReference>
<feature type="transmembrane region" description="Helical" evidence="8">
    <location>
        <begin position="91"/>
        <end position="109"/>
    </location>
</feature>
<dbReference type="SUPFAM" id="SSF103473">
    <property type="entry name" value="MFS general substrate transporter"/>
    <property type="match status" value="1"/>
</dbReference>
<dbReference type="Pfam" id="PF00083">
    <property type="entry name" value="Sugar_tr"/>
    <property type="match status" value="1"/>
</dbReference>
<evidence type="ECO:0000256" key="6">
    <source>
        <dbReference type="ARBA" id="ARBA00023136"/>
    </source>
</evidence>
<feature type="domain" description="Major facilitator superfamily (MFS) profile" evidence="9">
    <location>
        <begin position="14"/>
        <end position="458"/>
    </location>
</feature>
<protein>
    <submittedName>
        <fullName evidence="10">General substrate transporter</fullName>
    </submittedName>
</protein>
<reference evidence="10" key="1">
    <citation type="journal article" date="2020" name="Stud. Mycol.">
        <title>101 Dothideomycetes genomes: a test case for predicting lifestyles and emergence of pathogens.</title>
        <authorList>
            <person name="Haridas S."/>
            <person name="Albert R."/>
            <person name="Binder M."/>
            <person name="Bloem J."/>
            <person name="Labutti K."/>
            <person name="Salamov A."/>
            <person name="Andreopoulos B."/>
            <person name="Baker S."/>
            <person name="Barry K."/>
            <person name="Bills G."/>
            <person name="Bluhm B."/>
            <person name="Cannon C."/>
            <person name="Castanera R."/>
            <person name="Culley D."/>
            <person name="Daum C."/>
            <person name="Ezra D."/>
            <person name="Gonzalez J."/>
            <person name="Henrissat B."/>
            <person name="Kuo A."/>
            <person name="Liang C."/>
            <person name="Lipzen A."/>
            <person name="Lutzoni F."/>
            <person name="Magnuson J."/>
            <person name="Mondo S."/>
            <person name="Nolan M."/>
            <person name="Ohm R."/>
            <person name="Pangilinan J."/>
            <person name="Park H.-J."/>
            <person name="Ramirez L."/>
            <person name="Alfaro M."/>
            <person name="Sun H."/>
            <person name="Tritt A."/>
            <person name="Yoshinaga Y."/>
            <person name="Zwiers L.-H."/>
            <person name="Turgeon B."/>
            <person name="Goodwin S."/>
            <person name="Spatafora J."/>
            <person name="Crous P."/>
            <person name="Grigoriev I."/>
        </authorList>
    </citation>
    <scope>NUCLEOTIDE SEQUENCE</scope>
    <source>
        <strain evidence="10">CBS 675.92</strain>
    </source>
</reference>
<evidence type="ECO:0000256" key="8">
    <source>
        <dbReference type="SAM" id="Phobius"/>
    </source>
</evidence>
<evidence type="ECO:0000256" key="4">
    <source>
        <dbReference type="ARBA" id="ARBA00022692"/>
    </source>
</evidence>
<dbReference type="PROSITE" id="PS50850">
    <property type="entry name" value="MFS"/>
    <property type="match status" value="1"/>
</dbReference>
<evidence type="ECO:0000256" key="3">
    <source>
        <dbReference type="ARBA" id="ARBA00022448"/>
    </source>
</evidence>
<dbReference type="EMBL" id="ML977004">
    <property type="protein sequence ID" value="KAF1953348.1"/>
    <property type="molecule type" value="Genomic_DNA"/>
</dbReference>
<evidence type="ECO:0000256" key="5">
    <source>
        <dbReference type="ARBA" id="ARBA00022989"/>
    </source>
</evidence>